<proteinExistence type="predicted"/>
<evidence type="ECO:0000313" key="3">
    <source>
        <dbReference type="Proteomes" id="UP000223761"/>
    </source>
</evidence>
<sequence length="50" mass="5787">MLCTTITTTITITTTKYLGILLPLSLSLLLITDFHNYLFYSYNIHLLYNT</sequence>
<dbReference type="KEGG" id="vg:54972736"/>
<dbReference type="RefSeq" id="YP_009782788.1">
    <property type="nucleotide sequence ID" value="NC_047732.1"/>
</dbReference>
<dbReference type="GeneID" id="54972736"/>
<organism evidence="2 3">
    <name type="scientific">Staphylococcus phage IME-SA119</name>
    <dbReference type="NCBI Taxonomy" id="1673874"/>
    <lineage>
        <taxon>Viruses</taxon>
        <taxon>Duplodnaviria</taxon>
        <taxon>Heunggongvirae</taxon>
        <taxon>Uroviricota</taxon>
        <taxon>Caudoviricetes</taxon>
        <taxon>Herelleviridae</taxon>
        <taxon>Twortvirinae</taxon>
        <taxon>Kayvirus</taxon>
        <taxon>Kayvirus G1</taxon>
    </lineage>
</organism>
<evidence type="ECO:0000256" key="1">
    <source>
        <dbReference type="SAM" id="Phobius"/>
    </source>
</evidence>
<accession>A0A0H4TFY6</accession>
<protein>
    <submittedName>
        <fullName evidence="2">Uncharacterized protein</fullName>
    </submittedName>
</protein>
<keyword evidence="1" id="KW-0472">Membrane</keyword>
<dbReference type="EMBL" id="KR908644">
    <property type="protein sequence ID" value="AKQ07295.1"/>
    <property type="molecule type" value="Genomic_DNA"/>
</dbReference>
<keyword evidence="1" id="KW-0812">Transmembrane</keyword>
<keyword evidence="1" id="KW-1133">Transmembrane helix</keyword>
<reference evidence="2 3" key="1">
    <citation type="submission" date="2015-05" db="EMBL/GenBank/DDBJ databases">
        <authorList>
            <person name="Tong Y."/>
            <person name="Zhang X."/>
            <person name="Liu X."/>
        </authorList>
    </citation>
    <scope>NUCLEOTIDE SEQUENCE [LARGE SCALE GENOMIC DNA]</scope>
</reference>
<feature type="transmembrane region" description="Helical" evidence="1">
    <location>
        <begin position="20"/>
        <end position="40"/>
    </location>
</feature>
<dbReference type="Proteomes" id="UP000223761">
    <property type="component" value="Segment"/>
</dbReference>
<evidence type="ECO:0000313" key="2">
    <source>
        <dbReference type="EMBL" id="AKQ07295.1"/>
    </source>
</evidence>
<name>A0A0H4TFY6_9CAUD</name>